<evidence type="ECO:0000313" key="11">
    <source>
        <dbReference type="Proteomes" id="UP000504629"/>
    </source>
</evidence>
<evidence type="ECO:0000256" key="10">
    <source>
        <dbReference type="RuleBase" id="RU351113"/>
    </source>
</evidence>
<evidence type="ECO:0000256" key="9">
    <source>
        <dbReference type="ARBA" id="ARBA00023224"/>
    </source>
</evidence>
<dbReference type="GO" id="GO:0005549">
    <property type="term" value="F:odorant binding"/>
    <property type="evidence" value="ECO:0007669"/>
    <property type="project" value="InterPro"/>
</dbReference>
<dbReference type="GO" id="GO:0004984">
    <property type="term" value="F:olfactory receptor activity"/>
    <property type="evidence" value="ECO:0007669"/>
    <property type="project" value="InterPro"/>
</dbReference>
<keyword evidence="5 10" id="KW-0552">Olfaction</keyword>
<sequence length="412" mass="48396">MKDAHMAKTFDCIKDEFLIEMDYISKIGSKLFVYPFVGRSKFTMCCYYVTFFFLVLTSVQLFVTLCLTHFESSFEVINIAPNLGVCLVIIIKYSKIHTKRISYQKFYNHFRYELWDVVLDSVDHRNVLETYVKTAPRLIARFFIYYGITLSLLVALLPRIIMLYENNVLQKNLYLYPFDGWYPFNKIKWYYIAYVWESVMTTVVIINFVCTNTIHISYTRLICMELKVLGISIENLLKSKVRDSITQNKIEDFHENIKVNFKTILKRHQLLGNVVSELNIIMGDGMLLTYISGSVFICLTAFTATVVDDFYMTLRYFSFFCSLLVETFIQCIMGQLLIDHSEDFENSIYFTDWPIADLSIKKMLLIMLIRAQKSFVFTANGYFIMNFDTFGGICSLSYQLFNLLRTTYNKEL</sequence>
<feature type="transmembrane region" description="Helical" evidence="10">
    <location>
        <begin position="143"/>
        <end position="164"/>
    </location>
</feature>
<evidence type="ECO:0000256" key="2">
    <source>
        <dbReference type="ARBA" id="ARBA00022475"/>
    </source>
</evidence>
<dbReference type="Pfam" id="PF02949">
    <property type="entry name" value="7tm_6"/>
    <property type="match status" value="1"/>
</dbReference>
<dbReference type="GeneID" id="114243143"/>
<dbReference type="GO" id="GO:0005886">
    <property type="term" value="C:plasma membrane"/>
    <property type="evidence" value="ECO:0007669"/>
    <property type="project" value="UniProtKB-SubCell"/>
</dbReference>
<comment type="subcellular location">
    <subcellularLocation>
        <location evidence="1 10">Cell membrane</location>
        <topology evidence="1 10">Multi-pass membrane protein</topology>
    </subcellularLocation>
</comment>
<feature type="transmembrane region" description="Helical" evidence="10">
    <location>
        <begin position="45"/>
        <end position="70"/>
    </location>
</feature>
<gene>
    <name evidence="12" type="primary">LOC114243143</name>
</gene>
<organism evidence="11 12">
    <name type="scientific">Bombyx mandarina</name>
    <name type="common">Wild silk moth</name>
    <name type="synonym">Wild silkworm</name>
    <dbReference type="NCBI Taxonomy" id="7092"/>
    <lineage>
        <taxon>Eukaryota</taxon>
        <taxon>Metazoa</taxon>
        <taxon>Ecdysozoa</taxon>
        <taxon>Arthropoda</taxon>
        <taxon>Hexapoda</taxon>
        <taxon>Insecta</taxon>
        <taxon>Pterygota</taxon>
        <taxon>Neoptera</taxon>
        <taxon>Endopterygota</taxon>
        <taxon>Lepidoptera</taxon>
        <taxon>Glossata</taxon>
        <taxon>Ditrysia</taxon>
        <taxon>Bombycoidea</taxon>
        <taxon>Bombycidae</taxon>
        <taxon>Bombycinae</taxon>
        <taxon>Bombyx</taxon>
    </lineage>
</organism>
<evidence type="ECO:0000256" key="8">
    <source>
        <dbReference type="ARBA" id="ARBA00023170"/>
    </source>
</evidence>
<dbReference type="PANTHER" id="PTHR21137:SF35">
    <property type="entry name" value="ODORANT RECEPTOR 19A-RELATED"/>
    <property type="match status" value="1"/>
</dbReference>
<comment type="caution">
    <text evidence="10">Lacks conserved residue(s) required for the propagation of feature annotation.</text>
</comment>
<evidence type="ECO:0000256" key="7">
    <source>
        <dbReference type="ARBA" id="ARBA00023136"/>
    </source>
</evidence>
<keyword evidence="8 10" id="KW-0675">Receptor</keyword>
<dbReference type="Proteomes" id="UP000504629">
    <property type="component" value="Unplaced"/>
</dbReference>
<keyword evidence="3 10" id="KW-0716">Sensory transduction</keyword>
<dbReference type="OrthoDB" id="7696577at2759"/>
<proteinExistence type="inferred from homology"/>
<reference evidence="12" key="1">
    <citation type="submission" date="2025-08" db="UniProtKB">
        <authorList>
            <consortium name="RefSeq"/>
        </authorList>
    </citation>
    <scope>IDENTIFICATION</scope>
    <source>
        <tissue evidence="12">Silk gland</tissue>
    </source>
</reference>
<comment type="similarity">
    <text evidence="10">Belongs to the insect chemoreceptor superfamily. Heteromeric odorant receptor channel (TC 1.A.69) family.</text>
</comment>
<dbReference type="RefSeq" id="XP_028030327.1">
    <property type="nucleotide sequence ID" value="XM_028174526.1"/>
</dbReference>
<keyword evidence="6 10" id="KW-1133">Transmembrane helix</keyword>
<evidence type="ECO:0000313" key="12">
    <source>
        <dbReference type="RefSeq" id="XP_028030327.1"/>
    </source>
</evidence>
<keyword evidence="7 10" id="KW-0472">Membrane</keyword>
<feature type="transmembrane region" description="Helical" evidence="10">
    <location>
        <begin position="189"/>
        <end position="210"/>
    </location>
</feature>
<dbReference type="InterPro" id="IPR004117">
    <property type="entry name" value="7tm6_olfct_rcpt"/>
</dbReference>
<evidence type="ECO:0000256" key="5">
    <source>
        <dbReference type="ARBA" id="ARBA00022725"/>
    </source>
</evidence>
<keyword evidence="4 10" id="KW-0812">Transmembrane</keyword>
<keyword evidence="11" id="KW-1185">Reference proteome</keyword>
<keyword evidence="9 10" id="KW-0807">Transducer</keyword>
<evidence type="ECO:0000256" key="3">
    <source>
        <dbReference type="ARBA" id="ARBA00022606"/>
    </source>
</evidence>
<evidence type="ECO:0000256" key="1">
    <source>
        <dbReference type="ARBA" id="ARBA00004651"/>
    </source>
</evidence>
<evidence type="ECO:0000256" key="4">
    <source>
        <dbReference type="ARBA" id="ARBA00022692"/>
    </source>
</evidence>
<dbReference type="GO" id="GO:0007165">
    <property type="term" value="P:signal transduction"/>
    <property type="evidence" value="ECO:0007669"/>
    <property type="project" value="UniProtKB-KW"/>
</dbReference>
<dbReference type="PANTHER" id="PTHR21137">
    <property type="entry name" value="ODORANT RECEPTOR"/>
    <property type="match status" value="1"/>
</dbReference>
<name>A0A6J2JMT2_BOMMA</name>
<keyword evidence="2" id="KW-1003">Cell membrane</keyword>
<feature type="transmembrane region" description="Helical" evidence="10">
    <location>
        <begin position="287"/>
        <end position="304"/>
    </location>
</feature>
<accession>A0A6J2JMT2</accession>
<dbReference type="KEGG" id="bman:114243143"/>
<protein>
    <recommendedName>
        <fullName evidence="10">Odorant receptor</fullName>
    </recommendedName>
</protein>
<dbReference type="AlphaFoldDB" id="A0A6J2JMT2"/>
<evidence type="ECO:0000256" key="6">
    <source>
        <dbReference type="ARBA" id="ARBA00022989"/>
    </source>
</evidence>
<feature type="transmembrane region" description="Helical" evidence="10">
    <location>
        <begin position="76"/>
        <end position="94"/>
    </location>
</feature>